<dbReference type="Gene3D" id="3.30.200.20">
    <property type="entry name" value="Phosphorylase Kinase, domain 1"/>
    <property type="match status" value="1"/>
</dbReference>
<evidence type="ECO:0000256" key="1">
    <source>
        <dbReference type="ARBA" id="ARBA00012513"/>
    </source>
</evidence>
<dbReference type="Gene3D" id="1.10.510.10">
    <property type="entry name" value="Transferase(Phosphotransferase) domain 1"/>
    <property type="match status" value="1"/>
</dbReference>
<dbReference type="InterPro" id="IPR008271">
    <property type="entry name" value="Ser/Thr_kinase_AS"/>
</dbReference>
<evidence type="ECO:0000259" key="11">
    <source>
        <dbReference type="PROSITE" id="PS50234"/>
    </source>
</evidence>
<organism evidence="12 13">
    <name type="scientific">Eragrostis curvula</name>
    <name type="common">weeping love grass</name>
    <dbReference type="NCBI Taxonomy" id="38414"/>
    <lineage>
        <taxon>Eukaryota</taxon>
        <taxon>Viridiplantae</taxon>
        <taxon>Streptophyta</taxon>
        <taxon>Embryophyta</taxon>
        <taxon>Tracheophyta</taxon>
        <taxon>Spermatophyta</taxon>
        <taxon>Magnoliopsida</taxon>
        <taxon>Liliopsida</taxon>
        <taxon>Poales</taxon>
        <taxon>Poaceae</taxon>
        <taxon>PACMAD clade</taxon>
        <taxon>Chloridoideae</taxon>
        <taxon>Eragrostideae</taxon>
        <taxon>Eragrostidinae</taxon>
        <taxon>Eragrostis</taxon>
    </lineage>
</organism>
<dbReference type="PROSITE" id="PS50234">
    <property type="entry name" value="VWFA"/>
    <property type="match status" value="1"/>
</dbReference>
<evidence type="ECO:0000256" key="6">
    <source>
        <dbReference type="ARBA" id="ARBA00022840"/>
    </source>
</evidence>
<feature type="domain" description="VWFA" evidence="11">
    <location>
        <begin position="332"/>
        <end position="498"/>
    </location>
</feature>
<dbReference type="InterPro" id="IPR011009">
    <property type="entry name" value="Kinase-like_dom_sf"/>
</dbReference>
<comment type="caution">
    <text evidence="12">The sequence shown here is derived from an EMBL/GenBank/DDBJ whole genome shotgun (WGS) entry which is preliminary data.</text>
</comment>
<dbReference type="InterPro" id="IPR000719">
    <property type="entry name" value="Prot_kinase_dom"/>
</dbReference>
<evidence type="ECO:0000313" key="13">
    <source>
        <dbReference type="Proteomes" id="UP000324897"/>
    </source>
</evidence>
<dbReference type="Proteomes" id="UP000324897">
    <property type="component" value="Unassembled WGS sequence"/>
</dbReference>
<reference evidence="12 13" key="1">
    <citation type="journal article" date="2019" name="Sci. Rep.">
        <title>A high-quality genome of Eragrostis curvula grass provides insights into Poaceae evolution and supports new strategies to enhance forage quality.</title>
        <authorList>
            <person name="Carballo J."/>
            <person name="Santos B.A.C.M."/>
            <person name="Zappacosta D."/>
            <person name="Garbus I."/>
            <person name="Selva J.P."/>
            <person name="Gallo C.A."/>
            <person name="Diaz A."/>
            <person name="Albertini E."/>
            <person name="Caccamo M."/>
            <person name="Echenique V."/>
        </authorList>
    </citation>
    <scope>NUCLEOTIDE SEQUENCE [LARGE SCALE GENOMIC DNA]</scope>
    <source>
        <strain evidence="13">cv. Victoria</strain>
        <tissue evidence="12">Leaf</tissue>
    </source>
</reference>
<dbReference type="FunFam" id="3.30.200.20:FF:000465">
    <property type="entry name" value="Cysteine-rich receptor-like protein kinase 6"/>
    <property type="match status" value="1"/>
</dbReference>
<keyword evidence="2" id="KW-0723">Serine/threonine-protein kinase</keyword>
<feature type="non-terminal residue" evidence="12">
    <location>
        <position position="783"/>
    </location>
</feature>
<proteinExistence type="predicted"/>
<dbReference type="PANTHER" id="PTHR45707:SF70">
    <property type="entry name" value="PROTEIN KINASE DOMAIN-CONTAINING PROTEIN"/>
    <property type="match status" value="1"/>
</dbReference>
<dbReference type="OrthoDB" id="4062651at2759"/>
<dbReference type="InterPro" id="IPR002035">
    <property type="entry name" value="VWF_A"/>
</dbReference>
<evidence type="ECO:0000256" key="5">
    <source>
        <dbReference type="ARBA" id="ARBA00022777"/>
    </source>
</evidence>
<dbReference type="AlphaFoldDB" id="A0A5J9SCG4"/>
<evidence type="ECO:0000256" key="7">
    <source>
        <dbReference type="ARBA" id="ARBA00047899"/>
    </source>
</evidence>
<dbReference type="GO" id="GO:0005524">
    <property type="term" value="F:ATP binding"/>
    <property type="evidence" value="ECO:0007669"/>
    <property type="project" value="UniProtKB-UniRule"/>
</dbReference>
<keyword evidence="13" id="KW-1185">Reference proteome</keyword>
<sequence length="783" mass="87496">MDPKASVCNPLECMLIDEREEPTYLPLSLLKSITNNFSDNLQIGTGGFAVVYKGLLENGTVAVKKLLTQAVDVHETKFHQEVDSLMRVKHKNIVRFMGYCSDTQGKVHKFQGKNIIKGICEGLHYLHQQKIVHLDLKPANILLDQYMVPKIADFGLSKCFDEKQTRAMTSNVFGSQGYMAPEFYSGLITFKSDIYSLGIIIIEILTGQKGYPEINNILESWGTKFETSLGDIRLEPIKVCAEIGIECTRFNPAERPDTQRIIERLAEMEHKYEKTTKGKLKLDSTGSDDKMKLEIMSRVKSIPSTTGTNQFPVLVRVTAPPRYTGSSRAGLNLVAVLCISASMMADDRLDSMKQAMMFVIDNLGPNDRLSVVSFDHETQRLTELSYMNDVNRAIAKHEVRKLQPGCGINTCLALDEAAKILRHEERINRVGRIFLLSDAEDESVFRHDVFPEFPVETFGLGAGHDSAALPYIAVKTMGVYSYVNHDLEKIKHAFTQSLGGLMSVTAMEVQVNLQTLDGITISSIRSGSYPMSISSDKPSGTIQVPDLYAGEQKKFIVYLDVPEGEQNQILTVSVSYRNPRIRREATIIQLDESKLAVLRPKVSTTPSDRLVCPDVATELVRLRLARLVMGKANNIHRTPDELQRSWEKIKCSKDGRSATQSAVFALDEDVAQMQRTGGKQFMHSWLTSHGLQRATTMESPSESPGTFRVKAMEEMIKKMDEEKANEVKRYSATVLMGTEGAMEKMGVVTCTRCTKEKNGLVVYLLKFNPDADMSINLGPVELK</sequence>
<evidence type="ECO:0000256" key="4">
    <source>
        <dbReference type="ARBA" id="ARBA00022741"/>
    </source>
</evidence>
<dbReference type="SUPFAM" id="SSF53300">
    <property type="entry name" value="vWA-like"/>
    <property type="match status" value="1"/>
</dbReference>
<dbReference type="PROSITE" id="PS00108">
    <property type="entry name" value="PROTEIN_KINASE_ST"/>
    <property type="match status" value="1"/>
</dbReference>
<keyword evidence="3" id="KW-0808">Transferase</keyword>
<evidence type="ECO:0000313" key="12">
    <source>
        <dbReference type="EMBL" id="TVT96821.1"/>
    </source>
</evidence>
<dbReference type="Gene3D" id="3.40.50.410">
    <property type="entry name" value="von Willebrand factor, type A domain"/>
    <property type="match status" value="1"/>
</dbReference>
<dbReference type="InterPro" id="IPR017441">
    <property type="entry name" value="Protein_kinase_ATP_BS"/>
</dbReference>
<dbReference type="PANTHER" id="PTHR45707">
    <property type="entry name" value="C2 CALCIUM/LIPID-BINDING PLANT PHOSPHORIBOSYLTRANSFERASE FAMILY PROTEIN"/>
    <property type="match status" value="1"/>
</dbReference>
<dbReference type="FunFam" id="1.10.510.10:FF:001023">
    <property type="entry name" value="Os07g0541700 protein"/>
    <property type="match status" value="1"/>
</dbReference>
<dbReference type="EC" id="2.7.11.1" evidence="1"/>
<protein>
    <recommendedName>
        <fullName evidence="1">non-specific serine/threonine protein kinase</fullName>
        <ecNumber evidence="1">2.7.11.1</ecNumber>
    </recommendedName>
</protein>
<gene>
    <name evidence="12" type="ORF">EJB05_57960</name>
</gene>
<dbReference type="Pfam" id="PF13519">
    <property type="entry name" value="VWA_2"/>
    <property type="match status" value="1"/>
</dbReference>
<evidence type="ECO:0000256" key="9">
    <source>
        <dbReference type="PROSITE-ProRule" id="PRU10141"/>
    </source>
</evidence>
<dbReference type="SMART" id="SM00327">
    <property type="entry name" value="VWA"/>
    <property type="match status" value="1"/>
</dbReference>
<evidence type="ECO:0000256" key="2">
    <source>
        <dbReference type="ARBA" id="ARBA00022527"/>
    </source>
</evidence>
<keyword evidence="5" id="KW-0418">Kinase</keyword>
<evidence type="ECO:0000259" key="10">
    <source>
        <dbReference type="PROSITE" id="PS50011"/>
    </source>
</evidence>
<dbReference type="Pfam" id="PF00069">
    <property type="entry name" value="Pkinase"/>
    <property type="match status" value="1"/>
</dbReference>
<feature type="domain" description="Protein kinase" evidence="10">
    <location>
        <begin position="37"/>
        <end position="273"/>
    </location>
</feature>
<dbReference type="SUPFAM" id="SSF56112">
    <property type="entry name" value="Protein kinase-like (PK-like)"/>
    <property type="match status" value="1"/>
</dbReference>
<keyword evidence="4 9" id="KW-0547">Nucleotide-binding</keyword>
<dbReference type="PROSITE" id="PS50011">
    <property type="entry name" value="PROTEIN_KINASE_DOM"/>
    <property type="match status" value="1"/>
</dbReference>
<dbReference type="SMART" id="SM00220">
    <property type="entry name" value="S_TKc"/>
    <property type="match status" value="1"/>
</dbReference>
<dbReference type="GO" id="GO:0004674">
    <property type="term" value="F:protein serine/threonine kinase activity"/>
    <property type="evidence" value="ECO:0007669"/>
    <property type="project" value="UniProtKB-KW"/>
</dbReference>
<dbReference type="InterPro" id="IPR036465">
    <property type="entry name" value="vWFA_dom_sf"/>
</dbReference>
<dbReference type="PROSITE" id="PS00107">
    <property type="entry name" value="PROTEIN_KINASE_ATP"/>
    <property type="match status" value="1"/>
</dbReference>
<comment type="catalytic activity">
    <reaction evidence="8">
        <text>L-seryl-[protein] + ATP = O-phospho-L-seryl-[protein] + ADP + H(+)</text>
        <dbReference type="Rhea" id="RHEA:17989"/>
        <dbReference type="Rhea" id="RHEA-COMP:9863"/>
        <dbReference type="Rhea" id="RHEA-COMP:11604"/>
        <dbReference type="ChEBI" id="CHEBI:15378"/>
        <dbReference type="ChEBI" id="CHEBI:29999"/>
        <dbReference type="ChEBI" id="CHEBI:30616"/>
        <dbReference type="ChEBI" id="CHEBI:83421"/>
        <dbReference type="ChEBI" id="CHEBI:456216"/>
        <dbReference type="EC" id="2.7.11.1"/>
    </reaction>
</comment>
<name>A0A5J9SCG4_9POAL</name>
<accession>A0A5J9SCG4</accession>
<keyword evidence="6 9" id="KW-0067">ATP-binding</keyword>
<comment type="catalytic activity">
    <reaction evidence="7">
        <text>L-threonyl-[protein] + ATP = O-phospho-L-threonyl-[protein] + ADP + H(+)</text>
        <dbReference type="Rhea" id="RHEA:46608"/>
        <dbReference type="Rhea" id="RHEA-COMP:11060"/>
        <dbReference type="Rhea" id="RHEA-COMP:11605"/>
        <dbReference type="ChEBI" id="CHEBI:15378"/>
        <dbReference type="ChEBI" id="CHEBI:30013"/>
        <dbReference type="ChEBI" id="CHEBI:30616"/>
        <dbReference type="ChEBI" id="CHEBI:61977"/>
        <dbReference type="ChEBI" id="CHEBI:456216"/>
        <dbReference type="EC" id="2.7.11.1"/>
    </reaction>
</comment>
<feature type="binding site" evidence="9">
    <location>
        <position position="65"/>
    </location>
    <ligand>
        <name>ATP</name>
        <dbReference type="ChEBI" id="CHEBI:30616"/>
    </ligand>
</feature>
<dbReference type="EMBL" id="RWGY01001122">
    <property type="protein sequence ID" value="TVT96821.1"/>
    <property type="molecule type" value="Genomic_DNA"/>
</dbReference>
<evidence type="ECO:0000256" key="3">
    <source>
        <dbReference type="ARBA" id="ARBA00022679"/>
    </source>
</evidence>
<evidence type="ECO:0000256" key="8">
    <source>
        <dbReference type="ARBA" id="ARBA00048679"/>
    </source>
</evidence>
<dbReference type="Gramene" id="TVT96821">
    <property type="protein sequence ID" value="TVT96821"/>
    <property type="gene ID" value="EJB05_57960"/>
</dbReference>